<dbReference type="OMA" id="TILGLHC"/>
<dbReference type="GeneTree" id="ENSGT00980000199127"/>
<sequence length="125" mass="12891">MTLGGGGGGFFSLSFLVDLHHTILGLHCELLRSKAVDIQADLPALLGLLDLRHARAELAHQGMIHHGGHLDGGGGGRRAHVAGPVAAGEAGQLFREGGNAKGLVGEPAALVPVMEWVPGWRAEEG</sequence>
<evidence type="ECO:0000313" key="1">
    <source>
        <dbReference type="Ensembl" id="ENSEEEP00000000149.2"/>
    </source>
</evidence>
<organism evidence="1 2">
    <name type="scientific">Electrophorus electricus</name>
    <name type="common">Electric eel</name>
    <name type="synonym">Gymnotus electricus</name>
    <dbReference type="NCBI Taxonomy" id="8005"/>
    <lineage>
        <taxon>Eukaryota</taxon>
        <taxon>Metazoa</taxon>
        <taxon>Chordata</taxon>
        <taxon>Craniata</taxon>
        <taxon>Vertebrata</taxon>
        <taxon>Euteleostomi</taxon>
        <taxon>Actinopterygii</taxon>
        <taxon>Neopterygii</taxon>
        <taxon>Teleostei</taxon>
        <taxon>Ostariophysi</taxon>
        <taxon>Gymnotiformes</taxon>
        <taxon>Gymnotoidei</taxon>
        <taxon>Gymnotidae</taxon>
        <taxon>Electrophorus</taxon>
    </lineage>
</organism>
<evidence type="ECO:0000313" key="2">
    <source>
        <dbReference type="Proteomes" id="UP000314983"/>
    </source>
</evidence>
<keyword evidence="2" id="KW-1185">Reference proteome</keyword>
<reference evidence="2" key="1">
    <citation type="journal article" date="2014" name="Science">
        <title>Nonhuman genetics. Genomic basis for the convergent evolution of electric organs.</title>
        <authorList>
            <person name="Gallant J.R."/>
            <person name="Traeger L.L."/>
            <person name="Volkening J.D."/>
            <person name="Moffett H."/>
            <person name="Chen P.H."/>
            <person name="Novina C.D."/>
            <person name="Phillips G.N.Jr."/>
            <person name="Anand R."/>
            <person name="Wells G.B."/>
            <person name="Pinch M."/>
            <person name="Guth R."/>
            <person name="Unguez G.A."/>
            <person name="Albert J.S."/>
            <person name="Zakon H.H."/>
            <person name="Samanta M.P."/>
            <person name="Sussman M.R."/>
        </authorList>
    </citation>
    <scope>NUCLEOTIDE SEQUENCE [LARGE SCALE GENOMIC DNA]</scope>
</reference>
<dbReference type="AlphaFoldDB" id="A0A4W4DM80"/>
<name>A0A4W4DM80_ELEEL</name>
<reference evidence="1" key="3">
    <citation type="submission" date="2020-05" db="EMBL/GenBank/DDBJ databases">
        <title>Electrophorus electricus (electric eel) genome, fEleEle1, primary haplotype.</title>
        <authorList>
            <person name="Myers G."/>
            <person name="Meyer A."/>
            <person name="Fedrigo O."/>
            <person name="Formenti G."/>
            <person name="Rhie A."/>
            <person name="Tracey A."/>
            <person name="Sims Y."/>
            <person name="Jarvis E.D."/>
        </authorList>
    </citation>
    <scope>NUCLEOTIDE SEQUENCE [LARGE SCALE GENOMIC DNA]</scope>
</reference>
<reference evidence="1" key="4">
    <citation type="submission" date="2025-08" db="UniProtKB">
        <authorList>
            <consortium name="Ensembl"/>
        </authorList>
    </citation>
    <scope>IDENTIFICATION</scope>
</reference>
<dbReference type="Proteomes" id="UP000314983">
    <property type="component" value="Chromosome 6"/>
</dbReference>
<reference evidence="2" key="2">
    <citation type="journal article" date="2017" name="Sci. Adv.">
        <title>A tail of two voltages: Proteomic comparison of the three electric organs of the electric eel.</title>
        <authorList>
            <person name="Traeger L.L."/>
            <person name="Sabat G."/>
            <person name="Barrett-Wilt G.A."/>
            <person name="Wells G.B."/>
            <person name="Sussman M.R."/>
        </authorList>
    </citation>
    <scope>NUCLEOTIDE SEQUENCE [LARGE SCALE GENOMIC DNA]</scope>
</reference>
<proteinExistence type="predicted"/>
<reference evidence="1" key="5">
    <citation type="submission" date="2025-09" db="UniProtKB">
        <authorList>
            <consortium name="Ensembl"/>
        </authorList>
    </citation>
    <scope>IDENTIFICATION</scope>
</reference>
<protein>
    <submittedName>
        <fullName evidence="1">Uncharacterized protein</fullName>
    </submittedName>
</protein>
<dbReference type="Ensembl" id="ENSEEET00000000155.2">
    <property type="protein sequence ID" value="ENSEEEP00000000149.2"/>
    <property type="gene ID" value="ENSEEEG00000000113.2"/>
</dbReference>
<accession>A0A4W4DM80</accession>